<evidence type="ECO:0000256" key="4">
    <source>
        <dbReference type="ARBA" id="ARBA00023136"/>
    </source>
</evidence>
<feature type="transmembrane region" description="Helical" evidence="5">
    <location>
        <begin position="41"/>
        <end position="61"/>
    </location>
</feature>
<gene>
    <name evidence="6" type="ORF">MQE36_15905</name>
</gene>
<feature type="transmembrane region" description="Helical" evidence="5">
    <location>
        <begin position="7"/>
        <end position="29"/>
    </location>
</feature>
<dbReference type="Proteomes" id="UP000829476">
    <property type="component" value="Chromosome"/>
</dbReference>
<evidence type="ECO:0000256" key="1">
    <source>
        <dbReference type="ARBA" id="ARBA00004141"/>
    </source>
</evidence>
<reference evidence="6 7" key="1">
    <citation type="journal article" date="2018" name="Int. J. Syst. Evol. Microbiol.">
        <title>Zhouia spongiae sp. nov., isolated from a marine sponge.</title>
        <authorList>
            <person name="Zhuang L."/>
            <person name="Lin B."/>
            <person name="Qin F."/>
            <person name="Luo L."/>
        </authorList>
    </citation>
    <scope>NUCLEOTIDE SEQUENCE [LARGE SCALE GENOMIC DNA]</scope>
    <source>
        <strain evidence="6 7">HN-Y44</strain>
    </source>
</reference>
<dbReference type="InterPro" id="IPR016944">
    <property type="entry name" value="UCP030066"/>
</dbReference>
<protein>
    <submittedName>
        <fullName evidence="6">DoxX family protein</fullName>
    </submittedName>
</protein>
<keyword evidence="7" id="KW-1185">Reference proteome</keyword>
<dbReference type="Pfam" id="PF13564">
    <property type="entry name" value="DoxX_2"/>
    <property type="match status" value="1"/>
</dbReference>
<feature type="transmembrane region" description="Helical" evidence="5">
    <location>
        <begin position="73"/>
        <end position="90"/>
    </location>
</feature>
<dbReference type="InterPro" id="IPR032808">
    <property type="entry name" value="DoxX"/>
</dbReference>
<dbReference type="PIRSF" id="PIRSF030066">
    <property type="entry name" value="UCP030066"/>
    <property type="match status" value="1"/>
</dbReference>
<keyword evidence="4 5" id="KW-0472">Membrane</keyword>
<dbReference type="EMBL" id="CP094326">
    <property type="protein sequence ID" value="UNY98551.1"/>
    <property type="molecule type" value="Genomic_DNA"/>
</dbReference>
<sequence length="129" mass="14409">MEKRKKVIYWITTGWLALGMTSTGIVQLIKMEEEVSNFTNLGYPLYLLTLLGVWKLLGVIAILTPKLPLLKEWAYAGFFFAMSGAIISHLAVGDEIISILGPAILLALTIASWYVRPVNRKMNIKTLNV</sequence>
<proteinExistence type="predicted"/>
<evidence type="ECO:0000313" key="7">
    <source>
        <dbReference type="Proteomes" id="UP000829476"/>
    </source>
</evidence>
<keyword evidence="2 5" id="KW-0812">Transmembrane</keyword>
<keyword evidence="3 5" id="KW-1133">Transmembrane helix</keyword>
<evidence type="ECO:0000256" key="5">
    <source>
        <dbReference type="SAM" id="Phobius"/>
    </source>
</evidence>
<accession>A0ABY3YL37</accession>
<feature type="transmembrane region" description="Helical" evidence="5">
    <location>
        <begin position="96"/>
        <end position="115"/>
    </location>
</feature>
<evidence type="ECO:0000256" key="3">
    <source>
        <dbReference type="ARBA" id="ARBA00022989"/>
    </source>
</evidence>
<evidence type="ECO:0000256" key="2">
    <source>
        <dbReference type="ARBA" id="ARBA00022692"/>
    </source>
</evidence>
<dbReference type="RefSeq" id="WP_242936957.1">
    <property type="nucleotide sequence ID" value="NZ_CP094326.1"/>
</dbReference>
<comment type="subcellular location">
    <subcellularLocation>
        <location evidence="1">Membrane</location>
        <topology evidence="1">Multi-pass membrane protein</topology>
    </subcellularLocation>
</comment>
<evidence type="ECO:0000313" key="6">
    <source>
        <dbReference type="EMBL" id="UNY98551.1"/>
    </source>
</evidence>
<name>A0ABY3YL37_9FLAO</name>
<organism evidence="6 7">
    <name type="scientific">Zhouia spongiae</name>
    <dbReference type="NCBI Taxonomy" id="2202721"/>
    <lineage>
        <taxon>Bacteria</taxon>
        <taxon>Pseudomonadati</taxon>
        <taxon>Bacteroidota</taxon>
        <taxon>Flavobacteriia</taxon>
        <taxon>Flavobacteriales</taxon>
        <taxon>Flavobacteriaceae</taxon>
        <taxon>Zhouia</taxon>
    </lineage>
</organism>